<organism evidence="1 2">
    <name type="scientific">Paraburkholderia atlantica</name>
    <dbReference type="NCBI Taxonomy" id="2654982"/>
    <lineage>
        <taxon>Bacteria</taxon>
        <taxon>Pseudomonadati</taxon>
        <taxon>Pseudomonadota</taxon>
        <taxon>Betaproteobacteria</taxon>
        <taxon>Burkholderiales</taxon>
        <taxon>Burkholderiaceae</taxon>
        <taxon>Paraburkholderia</taxon>
    </lineage>
</organism>
<keyword evidence="2" id="KW-1185">Reference proteome</keyword>
<gene>
    <name evidence="1" type="ORF">HDG40_007953</name>
</gene>
<sequence>MANAPVYYALLQAQFNPIPAMEKYAGEVQDLLRRDGYTLFEEQAMPQLEFVFEANDAPPVPKVGTLKVWRMTTADRTSSFVLSPTFIAFHTTRYDTRRQFLPTGLRGLEHVHKVVGLDHVSRLGLRYLDAVQPREAETVDQYLAGGLRGVQFGAVEQSASSEQVFETQPGVLADRGILVARVHRAVAPLGFPPDVAPHGLVIKDRFAKQEPQRHAVIDTDHFVQGRFPLDFASLASQLEALHRDIRRAFEAIVTPHALKAWS</sequence>
<comment type="caution">
    <text evidence="1">The sequence shown here is derived from an EMBL/GenBank/DDBJ whole genome shotgun (WGS) entry which is preliminary data.</text>
</comment>
<dbReference type="EMBL" id="JACHDD010000050">
    <property type="protein sequence ID" value="MBB5429755.1"/>
    <property type="molecule type" value="Genomic_DNA"/>
</dbReference>
<dbReference type="NCBIfam" id="TIGR04255">
    <property type="entry name" value="sporadTIGR04255"/>
    <property type="match status" value="1"/>
</dbReference>
<evidence type="ECO:0000313" key="2">
    <source>
        <dbReference type="Proteomes" id="UP000592780"/>
    </source>
</evidence>
<accession>A0A6I1Q208</accession>
<reference evidence="1 2" key="1">
    <citation type="submission" date="2020-08" db="EMBL/GenBank/DDBJ databases">
        <title>Genomic Encyclopedia of Type Strains, Phase IV (KMG-V): Genome sequencing to study the core and pangenomes of soil and plant-associated prokaryotes.</title>
        <authorList>
            <person name="Whitman W."/>
        </authorList>
    </citation>
    <scope>NUCLEOTIDE SEQUENCE [LARGE SCALE GENOMIC DNA]</scope>
    <source>
        <strain evidence="1 2">JPY158</strain>
    </source>
</reference>
<dbReference type="RefSeq" id="WP_018437939.1">
    <property type="nucleotide sequence ID" value="NZ_JACHDD010000050.1"/>
</dbReference>
<dbReference type="Proteomes" id="UP000592780">
    <property type="component" value="Unassembled WGS sequence"/>
</dbReference>
<dbReference type="AlphaFoldDB" id="A0A6I1Q208"/>
<protein>
    <submittedName>
        <fullName evidence="1">Uncharacterized protein (TIGR04255 family)</fullName>
    </submittedName>
</protein>
<proteinExistence type="predicted"/>
<dbReference type="OrthoDB" id="9128512at2"/>
<evidence type="ECO:0000313" key="1">
    <source>
        <dbReference type="EMBL" id="MBB5429755.1"/>
    </source>
</evidence>
<name>A0A6I1Q208_PARAM</name>
<dbReference type="InterPro" id="IPR026349">
    <property type="entry name" value="CHP04255"/>
</dbReference>